<dbReference type="Proteomes" id="UP000291469">
    <property type="component" value="Chromosome"/>
</dbReference>
<reference evidence="3 4" key="1">
    <citation type="submission" date="2019-01" db="EMBL/GenBank/DDBJ databases">
        <title>Egibacter rhizosphaerae EGI 80759T.</title>
        <authorList>
            <person name="Chen D.-D."/>
            <person name="Tian Y."/>
            <person name="Jiao J.-Y."/>
            <person name="Zhang X.-T."/>
            <person name="Zhang Y.-G."/>
            <person name="Zhang Y."/>
            <person name="Xiao M."/>
            <person name="Shu W.-S."/>
            <person name="Li W.-J."/>
        </authorList>
    </citation>
    <scope>NUCLEOTIDE SEQUENCE [LARGE SCALE GENOMIC DNA]</scope>
    <source>
        <strain evidence="3 4">EGI 80759</strain>
    </source>
</reference>
<keyword evidence="3" id="KW-0808">Transferase</keyword>
<name>A0A411YCN8_9ACTN</name>
<keyword evidence="4" id="KW-1185">Reference proteome</keyword>
<feature type="region of interest" description="Disordered" evidence="1">
    <location>
        <begin position="1"/>
        <end position="25"/>
    </location>
</feature>
<feature type="region of interest" description="Disordered" evidence="1">
    <location>
        <begin position="205"/>
        <end position="301"/>
    </location>
</feature>
<dbReference type="InterPro" id="IPR016181">
    <property type="entry name" value="Acyl_CoA_acyltransferase"/>
</dbReference>
<feature type="domain" description="N-acetyltransferase" evidence="2">
    <location>
        <begin position="44"/>
        <end position="201"/>
    </location>
</feature>
<dbReference type="InterPro" id="IPR000182">
    <property type="entry name" value="GNAT_dom"/>
</dbReference>
<evidence type="ECO:0000259" key="2">
    <source>
        <dbReference type="PROSITE" id="PS51186"/>
    </source>
</evidence>
<dbReference type="PROSITE" id="PS51186">
    <property type="entry name" value="GNAT"/>
    <property type="match status" value="1"/>
</dbReference>
<organism evidence="3 4">
    <name type="scientific">Egibacter rhizosphaerae</name>
    <dbReference type="NCBI Taxonomy" id="1670831"/>
    <lineage>
        <taxon>Bacteria</taxon>
        <taxon>Bacillati</taxon>
        <taxon>Actinomycetota</taxon>
        <taxon>Nitriliruptoria</taxon>
        <taxon>Egibacterales</taxon>
        <taxon>Egibacteraceae</taxon>
        <taxon>Egibacter</taxon>
    </lineage>
</organism>
<feature type="compositionally biased region" description="Basic and acidic residues" evidence="1">
    <location>
        <begin position="218"/>
        <end position="228"/>
    </location>
</feature>
<feature type="compositionally biased region" description="Basic and acidic residues" evidence="1">
    <location>
        <begin position="290"/>
        <end position="301"/>
    </location>
</feature>
<evidence type="ECO:0000256" key="1">
    <source>
        <dbReference type="SAM" id="MobiDB-lite"/>
    </source>
</evidence>
<accession>A0A411YCN8</accession>
<dbReference type="SUPFAM" id="SSF55729">
    <property type="entry name" value="Acyl-CoA N-acyltransferases (Nat)"/>
    <property type="match status" value="1"/>
</dbReference>
<dbReference type="GO" id="GO:0016747">
    <property type="term" value="F:acyltransferase activity, transferring groups other than amino-acyl groups"/>
    <property type="evidence" value="ECO:0007669"/>
    <property type="project" value="InterPro"/>
</dbReference>
<evidence type="ECO:0000313" key="3">
    <source>
        <dbReference type="EMBL" id="QBI19001.1"/>
    </source>
</evidence>
<dbReference type="EMBL" id="CP036402">
    <property type="protein sequence ID" value="QBI19001.1"/>
    <property type="molecule type" value="Genomic_DNA"/>
</dbReference>
<dbReference type="Pfam" id="PF13302">
    <property type="entry name" value="Acetyltransf_3"/>
    <property type="match status" value="1"/>
</dbReference>
<dbReference type="RefSeq" id="WP_131153998.1">
    <property type="nucleotide sequence ID" value="NZ_CP036402.1"/>
</dbReference>
<gene>
    <name evidence="3" type="ORF">ER308_05205</name>
</gene>
<evidence type="ECO:0000313" key="4">
    <source>
        <dbReference type="Proteomes" id="UP000291469"/>
    </source>
</evidence>
<protein>
    <submittedName>
        <fullName evidence="3">GNAT family N-acetyltransferase</fullName>
    </submittedName>
</protein>
<dbReference type="AlphaFoldDB" id="A0A411YCN8"/>
<proteinExistence type="predicted"/>
<sequence length="301" mass="32802">MASAPRDPLGRSSAPEARVLSPEMMARARAREPFDTVLRSDEPVHVRPIRPDDRERLREGLTQLSSRSRYLRFHTAVSDLTDAQLRYLTEVDGHDHCAWVVLPLGPSEQGTPGMGVARYVRLANEPETAEAAVTVLDRFQGRGLGTLLLETLACAAVEAGMVAFCNYVLAENTGIRALLTSLGAEEVQVEGAIIRIDLPLHAYGAPRREPGDEPPEAAEPREAAEPAPKRVLRSAAENRLPPLPITSPPFWRASPESPTPAMKWRRPVVPEPDFAGHDPEQSDPEAGADESGRPEAGDERA</sequence>
<dbReference type="Gene3D" id="3.40.630.30">
    <property type="match status" value="1"/>
</dbReference>
<dbReference type="OrthoDB" id="190266at2"/>
<dbReference type="KEGG" id="erz:ER308_05205"/>